<dbReference type="GO" id="GO:0046872">
    <property type="term" value="F:metal ion binding"/>
    <property type="evidence" value="ECO:0007669"/>
    <property type="project" value="UniProtKB-KW"/>
</dbReference>
<proteinExistence type="predicted"/>
<dbReference type="Gene3D" id="3.30.70.2740">
    <property type="match status" value="1"/>
</dbReference>
<dbReference type="InterPro" id="IPR004113">
    <property type="entry name" value="FAD-bd_oxidored_4_C"/>
</dbReference>
<evidence type="ECO:0000256" key="7">
    <source>
        <dbReference type="ARBA" id="ARBA00023014"/>
    </source>
</evidence>
<dbReference type="InterPro" id="IPR017900">
    <property type="entry name" value="4Fe4S_Fe_S_CS"/>
</dbReference>
<keyword evidence="4" id="KW-0274">FAD</keyword>
<dbReference type="Pfam" id="PF02913">
    <property type="entry name" value="FAD-oxidase_C"/>
    <property type="match status" value="1"/>
</dbReference>
<organism evidence="9 10">
    <name type="scientific">Neoroseomonas soli</name>
    <dbReference type="NCBI Taxonomy" id="1081025"/>
    <lineage>
        <taxon>Bacteria</taxon>
        <taxon>Pseudomonadati</taxon>
        <taxon>Pseudomonadota</taxon>
        <taxon>Alphaproteobacteria</taxon>
        <taxon>Acetobacterales</taxon>
        <taxon>Acetobacteraceae</taxon>
        <taxon>Neoroseomonas</taxon>
    </lineage>
</organism>
<keyword evidence="6" id="KW-0408">Iron</keyword>
<keyword evidence="10" id="KW-1185">Reference proteome</keyword>
<dbReference type="Pfam" id="PF13183">
    <property type="entry name" value="Fer4_8"/>
    <property type="match status" value="1"/>
</dbReference>
<dbReference type="InterPro" id="IPR017896">
    <property type="entry name" value="4Fe4S_Fe-S-bd"/>
</dbReference>
<keyword evidence="5" id="KW-0560">Oxidoreductase</keyword>
<dbReference type="EMBL" id="JAAEDM010000002">
    <property type="protein sequence ID" value="MBR0669833.1"/>
    <property type="molecule type" value="Genomic_DNA"/>
</dbReference>
<reference evidence="9" key="2">
    <citation type="journal article" date="2021" name="Syst. Appl. Microbiol.">
        <title>Roseomonas hellenica sp. nov., isolated from roots of wild-growing Alkanna tinctoria.</title>
        <authorList>
            <person name="Rat A."/>
            <person name="Naranjo H.D."/>
            <person name="Lebbe L."/>
            <person name="Cnockaert M."/>
            <person name="Krigas N."/>
            <person name="Grigoriadou K."/>
            <person name="Maloupa E."/>
            <person name="Willems A."/>
        </authorList>
    </citation>
    <scope>NUCLEOTIDE SEQUENCE</scope>
    <source>
        <strain evidence="9">LMG 31231</strain>
    </source>
</reference>
<evidence type="ECO:0000256" key="6">
    <source>
        <dbReference type="ARBA" id="ARBA00023004"/>
    </source>
</evidence>
<gene>
    <name evidence="9" type="ORF">GXW76_01485</name>
</gene>
<dbReference type="SUPFAM" id="SSF55103">
    <property type="entry name" value="FAD-linked oxidases, C-terminal domain"/>
    <property type="match status" value="1"/>
</dbReference>
<keyword evidence="3" id="KW-0479">Metal-binding</keyword>
<evidence type="ECO:0000256" key="4">
    <source>
        <dbReference type="ARBA" id="ARBA00022827"/>
    </source>
</evidence>
<name>A0A9X9WRQ4_9PROT</name>
<dbReference type="GO" id="GO:0071949">
    <property type="term" value="F:FAD binding"/>
    <property type="evidence" value="ECO:0007669"/>
    <property type="project" value="InterPro"/>
</dbReference>
<dbReference type="AlphaFoldDB" id="A0A9X9WRQ4"/>
<dbReference type="PANTHER" id="PTHR11748:SF119">
    <property type="entry name" value="D-2-HYDROXYGLUTARATE DEHYDROGENASE"/>
    <property type="match status" value="1"/>
</dbReference>
<dbReference type="GO" id="GO:0051536">
    <property type="term" value="F:iron-sulfur cluster binding"/>
    <property type="evidence" value="ECO:0007669"/>
    <property type="project" value="UniProtKB-KW"/>
</dbReference>
<dbReference type="InterPro" id="IPR006094">
    <property type="entry name" value="Oxid_FAD_bind_N"/>
</dbReference>
<dbReference type="GO" id="GO:1903457">
    <property type="term" value="P:lactate catabolic process"/>
    <property type="evidence" value="ECO:0007669"/>
    <property type="project" value="TreeGrafter"/>
</dbReference>
<dbReference type="GO" id="GO:0008720">
    <property type="term" value="F:D-lactate dehydrogenase (NAD+) activity"/>
    <property type="evidence" value="ECO:0007669"/>
    <property type="project" value="TreeGrafter"/>
</dbReference>
<sequence>MNVSTRPTIGDSRLADRLRRETRGEVLFSASDRGRYATDASIYQIEPYGVLVPRTIEDVQAAMAICREEGIPVLPRGGGTSQCGQTVNRALVLDCTKYLRNVVSVDAEARTARVLPGITLGALNDALKKHGLFFPVDPSTWQRCTIGGMAGNNSCGSKSIRYGLMADNVTGIDALLADGSRFTFGELPDNLGGDIPAPAADLIQRLRALGAREAEEIAARFPHQLRRVGGYNIESLTPAARAEGRGNLARLLVGSEGTLAFSAALDLKLWPIKPRKMLGICQFPTFRAAMAASQHLVTLDPEAVELVDRTMIDLGRSIPIYRATIDQMVKGEPDSLLIVEFHGHEDAPLLAALDRLDEMMADLGYPDAVVRATDPGFQAAIAEVREAGLNIMMSMKGDGKPVSFIEDCAVGLADLADYTERLNDVFTKHGTKGTWYAHASVGCLHVRPVLNMKDGEDVKKMRTIAEECFALVREYKGSHSGEHGDGIVRSEFNEPMFGSRIARAFEEVKDSFDPKALLNPGRVVRPPKMDDRTLFRYAPGYAADQAVTPVLDWSEYPGPLGGMLSAVEMCNNNGTCRKFDANVMCPSYRVTRDEQHLTRGRANTLRLALTRQLGPDALASDEVAAAMSLCVSCKGCKRECPTGVDMARMKIEVLAARTKRHGLRWRERIIATLPRWAPFAAMAPFAANARDSVPGLAWLSERLLGLAAERSLPHFRGDAFHDAELRAPDGREREVILLPDAFNRYFEPKNLRAAIAVLRAAGYDPAVARPAKGARPLDEGRTLLAAGLVEDARAEARRTLEALAPFASPVIGIEPSSLTTLRDEFLALLPGEPARALAARAFLLSEFLDREKPDLALRPVAAEAHIHGHCHQKAFGAFPPAVAVLKRIPGLKVTPITSSCCGMAGAFGYQAETLDTSKAMAELSLLPAVRAAAPEALIVADGTSCRHQIGDLSGRTALHSVRVLEMALA</sequence>
<dbReference type="SUPFAM" id="SSF46548">
    <property type="entry name" value="alpha-helical ferredoxin"/>
    <property type="match status" value="1"/>
</dbReference>
<dbReference type="Proteomes" id="UP001138751">
    <property type="component" value="Unassembled WGS sequence"/>
</dbReference>
<dbReference type="PROSITE" id="PS00198">
    <property type="entry name" value="4FE4S_FER_1"/>
    <property type="match status" value="1"/>
</dbReference>
<keyword evidence="7" id="KW-0411">Iron-sulfur</keyword>
<dbReference type="InterPro" id="IPR016166">
    <property type="entry name" value="FAD-bd_PCMH"/>
</dbReference>
<dbReference type="Pfam" id="PF01565">
    <property type="entry name" value="FAD_binding_4"/>
    <property type="match status" value="1"/>
</dbReference>
<dbReference type="Gene3D" id="3.30.465.10">
    <property type="match status" value="1"/>
</dbReference>
<dbReference type="InterPro" id="IPR016164">
    <property type="entry name" value="FAD-linked_Oxase-like_C"/>
</dbReference>
<dbReference type="GO" id="GO:0004458">
    <property type="term" value="F:D-lactate dehydrogenase (cytochrome) activity"/>
    <property type="evidence" value="ECO:0007669"/>
    <property type="project" value="TreeGrafter"/>
</dbReference>
<evidence type="ECO:0000313" key="10">
    <source>
        <dbReference type="Proteomes" id="UP001138751"/>
    </source>
</evidence>
<feature type="domain" description="FAD-binding PCMH-type" evidence="8">
    <location>
        <begin position="43"/>
        <end position="272"/>
    </location>
</feature>
<dbReference type="PROSITE" id="PS51387">
    <property type="entry name" value="FAD_PCMH"/>
    <property type="match status" value="1"/>
</dbReference>
<dbReference type="SUPFAM" id="SSF56176">
    <property type="entry name" value="FAD-binding/transporter-associated domain-like"/>
    <property type="match status" value="1"/>
</dbReference>
<comment type="cofactor">
    <cofactor evidence="1">
        <name>FAD</name>
        <dbReference type="ChEBI" id="CHEBI:57692"/>
    </cofactor>
</comment>
<evidence type="ECO:0000256" key="3">
    <source>
        <dbReference type="ARBA" id="ARBA00022723"/>
    </source>
</evidence>
<evidence type="ECO:0000256" key="2">
    <source>
        <dbReference type="ARBA" id="ARBA00022630"/>
    </source>
</evidence>
<dbReference type="PANTHER" id="PTHR11748">
    <property type="entry name" value="D-LACTATE DEHYDROGENASE"/>
    <property type="match status" value="1"/>
</dbReference>
<protein>
    <submittedName>
        <fullName evidence="9">FAD-binding protein</fullName>
    </submittedName>
</protein>
<reference evidence="9" key="1">
    <citation type="submission" date="2020-01" db="EMBL/GenBank/DDBJ databases">
        <authorList>
            <person name="Rat A."/>
        </authorList>
    </citation>
    <scope>NUCLEOTIDE SEQUENCE</scope>
    <source>
        <strain evidence="9">LMG 31231</strain>
    </source>
</reference>
<evidence type="ECO:0000256" key="1">
    <source>
        <dbReference type="ARBA" id="ARBA00001974"/>
    </source>
</evidence>
<dbReference type="InterPro" id="IPR036318">
    <property type="entry name" value="FAD-bd_PCMH-like_sf"/>
</dbReference>
<accession>A0A9X9WRQ4</accession>
<comment type="caution">
    <text evidence="9">The sequence shown here is derived from an EMBL/GenBank/DDBJ whole genome shotgun (WGS) entry which is preliminary data.</text>
</comment>
<evidence type="ECO:0000313" key="9">
    <source>
        <dbReference type="EMBL" id="MBR0669833.1"/>
    </source>
</evidence>
<dbReference type="RefSeq" id="WP_211860208.1">
    <property type="nucleotide sequence ID" value="NZ_JAAEDM010000002.1"/>
</dbReference>
<evidence type="ECO:0000259" key="8">
    <source>
        <dbReference type="PROSITE" id="PS51387"/>
    </source>
</evidence>
<keyword evidence="2" id="KW-0285">Flavoprotein</keyword>
<dbReference type="InterPro" id="IPR016169">
    <property type="entry name" value="FAD-bd_PCMH_sub2"/>
</dbReference>
<evidence type="ECO:0000256" key="5">
    <source>
        <dbReference type="ARBA" id="ARBA00023002"/>
    </source>
</evidence>